<keyword evidence="2" id="KW-1133">Transmembrane helix</keyword>
<dbReference type="Pfam" id="PF07992">
    <property type="entry name" value="Pyr_redox_2"/>
    <property type="match status" value="1"/>
</dbReference>
<gene>
    <name evidence="4" type="ORF">MAPG_00821</name>
</gene>
<evidence type="ECO:0000256" key="2">
    <source>
        <dbReference type="SAM" id="Phobius"/>
    </source>
</evidence>
<dbReference type="PRINTS" id="PR00368">
    <property type="entry name" value="FADPNR"/>
</dbReference>
<dbReference type="InterPro" id="IPR036188">
    <property type="entry name" value="FAD/NAD-bd_sf"/>
</dbReference>
<reference evidence="5" key="4">
    <citation type="journal article" date="2015" name="G3 (Bethesda)">
        <title>Genome sequences of three phytopathogenic species of the Magnaporthaceae family of fungi.</title>
        <authorList>
            <person name="Okagaki L.H."/>
            <person name="Nunes C.C."/>
            <person name="Sailsbery J."/>
            <person name="Clay B."/>
            <person name="Brown D."/>
            <person name="John T."/>
            <person name="Oh Y."/>
            <person name="Young N."/>
            <person name="Fitzgerald M."/>
            <person name="Haas B.J."/>
            <person name="Zeng Q."/>
            <person name="Young S."/>
            <person name="Adiconis X."/>
            <person name="Fan L."/>
            <person name="Levin J.Z."/>
            <person name="Mitchell T.K."/>
            <person name="Okubara P.A."/>
            <person name="Farman M.L."/>
            <person name="Kohn L.M."/>
            <person name="Birren B."/>
            <person name="Ma L.-J."/>
            <person name="Dean R.A."/>
        </authorList>
    </citation>
    <scope>NUCLEOTIDE SEQUENCE</scope>
    <source>
        <strain evidence="5">ATCC 64411 / 73-15</strain>
    </source>
</reference>
<dbReference type="EMBL" id="ADBL01000191">
    <property type="status" value="NOT_ANNOTATED_CDS"/>
    <property type="molecule type" value="Genomic_DNA"/>
</dbReference>
<dbReference type="GO" id="GO:0005737">
    <property type="term" value="C:cytoplasm"/>
    <property type="evidence" value="ECO:0007669"/>
    <property type="project" value="TreeGrafter"/>
</dbReference>
<dbReference type="eggNOG" id="KOG1336">
    <property type="taxonomic scope" value="Eukaryota"/>
</dbReference>
<evidence type="ECO:0000313" key="5">
    <source>
        <dbReference type="EnsemblFungi" id="MAPG_00821T0"/>
    </source>
</evidence>
<keyword evidence="6" id="KW-1185">Reference proteome</keyword>
<keyword evidence="2" id="KW-0812">Transmembrane</keyword>
<feature type="domain" description="FAD/NAD(P)-binding" evidence="3">
    <location>
        <begin position="99"/>
        <end position="196"/>
    </location>
</feature>
<dbReference type="EnsemblFungi" id="MAPG_00821T0">
    <property type="protein sequence ID" value="MAPG_00821T0"/>
    <property type="gene ID" value="MAPG_00821"/>
</dbReference>
<name>A0A0C4DM21_MAGP6</name>
<reference evidence="4" key="3">
    <citation type="submission" date="2011-03" db="EMBL/GenBank/DDBJ databases">
        <title>Annotation of Magnaporthe poae ATCC 64411.</title>
        <authorList>
            <person name="Ma L.-J."/>
            <person name="Dead R."/>
            <person name="Young S.K."/>
            <person name="Zeng Q."/>
            <person name="Gargeya S."/>
            <person name="Fitzgerald M."/>
            <person name="Haas B."/>
            <person name="Abouelleil A."/>
            <person name="Alvarado L."/>
            <person name="Arachchi H.M."/>
            <person name="Berlin A."/>
            <person name="Brown A."/>
            <person name="Chapman S.B."/>
            <person name="Chen Z."/>
            <person name="Dunbar C."/>
            <person name="Freedman E."/>
            <person name="Gearin G."/>
            <person name="Gellesch M."/>
            <person name="Goldberg J."/>
            <person name="Griggs A."/>
            <person name="Gujja S."/>
            <person name="Heiman D."/>
            <person name="Howarth C."/>
            <person name="Larson L."/>
            <person name="Lui A."/>
            <person name="MacDonald P.J.P."/>
            <person name="Mehta T."/>
            <person name="Montmayeur A."/>
            <person name="Murphy C."/>
            <person name="Neiman D."/>
            <person name="Pearson M."/>
            <person name="Priest M."/>
            <person name="Roberts A."/>
            <person name="Saif S."/>
            <person name="Shea T."/>
            <person name="Shenoy N."/>
            <person name="Sisk P."/>
            <person name="Stolte C."/>
            <person name="Sykes S."/>
            <person name="Yandava C."/>
            <person name="Wortman J."/>
            <person name="Nusbaum C."/>
            <person name="Birren B."/>
        </authorList>
    </citation>
    <scope>NUCLEOTIDE SEQUENCE</scope>
    <source>
        <strain evidence="4">ATCC 64411</strain>
    </source>
</reference>
<reference evidence="4" key="2">
    <citation type="submission" date="2010-05" db="EMBL/GenBank/DDBJ databases">
        <title>The Genome Sequence of Magnaporthe poae strain ATCC 64411.</title>
        <authorList>
            <consortium name="The Broad Institute Genome Sequencing Platform"/>
            <consortium name="Broad Institute Genome Sequencing Center for Infectious Disease"/>
            <person name="Ma L.-J."/>
            <person name="Dead R."/>
            <person name="Young S."/>
            <person name="Zeng Q."/>
            <person name="Koehrsen M."/>
            <person name="Alvarado L."/>
            <person name="Berlin A."/>
            <person name="Chapman S.B."/>
            <person name="Chen Z."/>
            <person name="Freedman E."/>
            <person name="Gellesch M."/>
            <person name="Goldberg J."/>
            <person name="Griggs A."/>
            <person name="Gujja S."/>
            <person name="Heilman E.R."/>
            <person name="Heiman D."/>
            <person name="Hepburn T."/>
            <person name="Howarth C."/>
            <person name="Jen D."/>
            <person name="Larson L."/>
            <person name="Mehta T."/>
            <person name="Neiman D."/>
            <person name="Pearson M."/>
            <person name="Roberts A."/>
            <person name="Saif S."/>
            <person name="Shea T."/>
            <person name="Shenoy N."/>
            <person name="Sisk P."/>
            <person name="Stolte C."/>
            <person name="Sykes S."/>
            <person name="Walk T."/>
            <person name="White J."/>
            <person name="Yandava C."/>
            <person name="Haas B."/>
            <person name="Nusbaum C."/>
            <person name="Birren B."/>
        </authorList>
    </citation>
    <scope>NUCLEOTIDE SEQUENCE</scope>
    <source>
        <strain evidence="4">ATCC 64411</strain>
    </source>
</reference>
<sequence>MAPKLLSKAGLIWSFFVYTLGQAFGFFRRTRALKKRLKRQEAAIKQKEKQAAAAAATTSQPPRNIVVVGASFAGYYAAQQLAAGLPSDSPIPRRRGRGLRDLGVEVVLNERAAVDADGRVVTLRSGRKIECDLFISCVGQRPSSNILADLSPTSISASGHVRVLPTLQVADASLPNVFACGDVADTGTTNPNARAAVKQSIVVADNILAMILGGGSGDEQQQQQQQELPAKYEPHWADGLIKLTIGLEKSVIHFGDENTEFFWHAKDKDIALKADGAWKHFSAVPFEDTTDQLAQYRQAS</sequence>
<reference evidence="6" key="1">
    <citation type="submission" date="2010-05" db="EMBL/GenBank/DDBJ databases">
        <title>The genome sequence of Magnaporthe poae strain ATCC 64411.</title>
        <authorList>
            <person name="Ma L.-J."/>
            <person name="Dead R."/>
            <person name="Young S."/>
            <person name="Zeng Q."/>
            <person name="Koehrsen M."/>
            <person name="Alvarado L."/>
            <person name="Berlin A."/>
            <person name="Chapman S.B."/>
            <person name="Chen Z."/>
            <person name="Freedman E."/>
            <person name="Gellesch M."/>
            <person name="Goldberg J."/>
            <person name="Griggs A."/>
            <person name="Gujja S."/>
            <person name="Heilman E.R."/>
            <person name="Heiman D."/>
            <person name="Hepburn T."/>
            <person name="Howarth C."/>
            <person name="Jen D."/>
            <person name="Larson L."/>
            <person name="Mehta T."/>
            <person name="Neiman D."/>
            <person name="Pearson M."/>
            <person name="Roberts A."/>
            <person name="Saif S."/>
            <person name="Shea T."/>
            <person name="Shenoy N."/>
            <person name="Sisk P."/>
            <person name="Stolte C."/>
            <person name="Sykes S."/>
            <person name="Walk T."/>
            <person name="White J."/>
            <person name="Yandava C."/>
            <person name="Haas B."/>
            <person name="Nusbaum C."/>
            <person name="Birren B."/>
        </authorList>
    </citation>
    <scope>NUCLEOTIDE SEQUENCE [LARGE SCALE GENOMIC DNA]</scope>
    <source>
        <strain evidence="6">ATCC 64411 / 73-15</strain>
    </source>
</reference>
<dbReference type="AlphaFoldDB" id="A0A0C4DM21"/>
<keyword evidence="1" id="KW-0175">Coiled coil</keyword>
<keyword evidence="2" id="KW-0472">Membrane</keyword>
<evidence type="ECO:0000313" key="6">
    <source>
        <dbReference type="Proteomes" id="UP000011715"/>
    </source>
</evidence>
<dbReference type="OrthoDB" id="202203at2759"/>
<feature type="coiled-coil region" evidence="1">
    <location>
        <begin position="30"/>
        <end position="57"/>
    </location>
</feature>
<dbReference type="PANTHER" id="PTHR43735">
    <property type="entry name" value="APOPTOSIS-INDUCING FACTOR 1"/>
    <property type="match status" value="1"/>
</dbReference>
<evidence type="ECO:0000313" key="4">
    <source>
        <dbReference type="EMBL" id="KLU81740.1"/>
    </source>
</evidence>
<dbReference type="EMBL" id="ADBL01000192">
    <property type="status" value="NOT_ANNOTATED_CDS"/>
    <property type="molecule type" value="Genomic_DNA"/>
</dbReference>
<reference evidence="5" key="5">
    <citation type="submission" date="2015-06" db="UniProtKB">
        <authorList>
            <consortium name="EnsemblFungi"/>
        </authorList>
    </citation>
    <scope>IDENTIFICATION</scope>
    <source>
        <strain evidence="5">ATCC 64411</strain>
    </source>
</reference>
<dbReference type="GO" id="GO:0050660">
    <property type="term" value="F:flavin adenine dinucleotide binding"/>
    <property type="evidence" value="ECO:0007669"/>
    <property type="project" value="TreeGrafter"/>
</dbReference>
<dbReference type="EMBL" id="GL876966">
    <property type="protein sequence ID" value="KLU81740.1"/>
    <property type="molecule type" value="Genomic_DNA"/>
</dbReference>
<accession>A0A0C4DM21</accession>
<protein>
    <recommendedName>
        <fullName evidence="3">FAD/NAD(P)-binding domain-containing protein</fullName>
    </recommendedName>
</protein>
<feature type="transmembrane region" description="Helical" evidence="2">
    <location>
        <begin position="6"/>
        <end position="27"/>
    </location>
</feature>
<evidence type="ECO:0000256" key="1">
    <source>
        <dbReference type="SAM" id="Coils"/>
    </source>
</evidence>
<dbReference type="SUPFAM" id="SSF51905">
    <property type="entry name" value="FAD/NAD(P)-binding domain"/>
    <property type="match status" value="1"/>
</dbReference>
<dbReference type="Proteomes" id="UP000011715">
    <property type="component" value="Unassembled WGS sequence"/>
</dbReference>
<dbReference type="PANTHER" id="PTHR43735:SF5">
    <property type="entry name" value="FAD_NAD(P)-BINDING DOMAIN-CONTAINING PROTEIN"/>
    <property type="match status" value="1"/>
</dbReference>
<dbReference type="STRING" id="644358.A0A0C4DM21"/>
<dbReference type="Gene3D" id="3.50.50.100">
    <property type="match status" value="1"/>
</dbReference>
<dbReference type="VEuPathDB" id="FungiDB:MAPG_00821"/>
<proteinExistence type="predicted"/>
<evidence type="ECO:0000259" key="3">
    <source>
        <dbReference type="Pfam" id="PF07992"/>
    </source>
</evidence>
<dbReference type="InterPro" id="IPR023753">
    <property type="entry name" value="FAD/NAD-binding_dom"/>
</dbReference>
<dbReference type="GO" id="GO:0004174">
    <property type="term" value="F:electron-transferring-flavoprotein dehydrogenase activity"/>
    <property type="evidence" value="ECO:0007669"/>
    <property type="project" value="TreeGrafter"/>
</dbReference>
<organism evidence="5 6">
    <name type="scientific">Magnaporthiopsis poae (strain ATCC 64411 / 73-15)</name>
    <name type="common">Kentucky bluegrass fungus</name>
    <name type="synonym">Magnaporthe poae</name>
    <dbReference type="NCBI Taxonomy" id="644358"/>
    <lineage>
        <taxon>Eukaryota</taxon>
        <taxon>Fungi</taxon>
        <taxon>Dikarya</taxon>
        <taxon>Ascomycota</taxon>
        <taxon>Pezizomycotina</taxon>
        <taxon>Sordariomycetes</taxon>
        <taxon>Sordariomycetidae</taxon>
        <taxon>Magnaporthales</taxon>
        <taxon>Magnaporthaceae</taxon>
        <taxon>Magnaporthiopsis</taxon>
    </lineage>
</organism>